<name>A0A645AZA1_9ZZZZ</name>
<reference evidence="2" key="1">
    <citation type="submission" date="2019-08" db="EMBL/GenBank/DDBJ databases">
        <authorList>
            <person name="Kucharzyk K."/>
            <person name="Murdoch R.W."/>
            <person name="Higgins S."/>
            <person name="Loffler F."/>
        </authorList>
    </citation>
    <scope>NUCLEOTIDE SEQUENCE</scope>
</reference>
<dbReference type="Pfam" id="PF12681">
    <property type="entry name" value="Glyoxalase_2"/>
    <property type="match status" value="1"/>
</dbReference>
<dbReference type="SUPFAM" id="SSF54593">
    <property type="entry name" value="Glyoxalase/Bleomycin resistance protein/Dihydroxybiphenyl dioxygenase"/>
    <property type="match status" value="1"/>
</dbReference>
<gene>
    <name evidence="2" type="ORF">SDC9_105310</name>
</gene>
<dbReference type="InterPro" id="IPR025870">
    <property type="entry name" value="Glyoxalase-like_dom"/>
</dbReference>
<comment type="caution">
    <text evidence="2">The sequence shown here is derived from an EMBL/GenBank/DDBJ whole genome shotgun (WGS) entry which is preliminary data.</text>
</comment>
<dbReference type="AlphaFoldDB" id="A0A645AZA1"/>
<evidence type="ECO:0000313" key="2">
    <source>
        <dbReference type="EMBL" id="MPM58479.1"/>
    </source>
</evidence>
<accession>A0A645AZA1</accession>
<dbReference type="EMBL" id="VSSQ01016785">
    <property type="protein sequence ID" value="MPM58479.1"/>
    <property type="molecule type" value="Genomic_DNA"/>
</dbReference>
<protein>
    <recommendedName>
        <fullName evidence="1">VOC domain-containing protein</fullName>
    </recommendedName>
</protein>
<evidence type="ECO:0000259" key="1">
    <source>
        <dbReference type="PROSITE" id="PS51819"/>
    </source>
</evidence>
<sequence length="160" mass="18289">MRFCCPLLVVENIGVSREFYENILGQKVKYDFGENVVYEGDFSIHEKAHFSLVSHIKPDGILQGSNNCELYFEENNLIGFLDKLHRSADIVFVHSIEQQPWGQRVVRFYDPDGHMIEVGETMEAVAKRFLADGLSILETAKRISMPTEFVSQCKTTPQTL</sequence>
<dbReference type="PROSITE" id="PS51819">
    <property type="entry name" value="VOC"/>
    <property type="match status" value="1"/>
</dbReference>
<proteinExistence type="predicted"/>
<dbReference type="Gene3D" id="3.10.180.10">
    <property type="entry name" value="2,3-Dihydroxybiphenyl 1,2-Dioxygenase, domain 1"/>
    <property type="match status" value="1"/>
</dbReference>
<organism evidence="2">
    <name type="scientific">bioreactor metagenome</name>
    <dbReference type="NCBI Taxonomy" id="1076179"/>
    <lineage>
        <taxon>unclassified sequences</taxon>
        <taxon>metagenomes</taxon>
        <taxon>ecological metagenomes</taxon>
    </lineage>
</organism>
<dbReference type="InterPro" id="IPR037523">
    <property type="entry name" value="VOC_core"/>
</dbReference>
<dbReference type="InterPro" id="IPR029068">
    <property type="entry name" value="Glyas_Bleomycin-R_OHBP_Dase"/>
</dbReference>
<feature type="domain" description="VOC" evidence="1">
    <location>
        <begin position="2"/>
        <end position="121"/>
    </location>
</feature>